<feature type="compositionally biased region" description="Basic residues" evidence="1">
    <location>
        <begin position="287"/>
        <end position="311"/>
    </location>
</feature>
<feature type="compositionally biased region" description="Low complexity" evidence="1">
    <location>
        <begin position="458"/>
        <end position="468"/>
    </location>
</feature>
<evidence type="ECO:0000313" key="3">
    <source>
        <dbReference type="Proteomes" id="UP000002700"/>
    </source>
</evidence>
<feature type="compositionally biased region" description="Basic and acidic residues" evidence="1">
    <location>
        <begin position="173"/>
        <end position="182"/>
    </location>
</feature>
<dbReference type="Proteomes" id="UP000002700">
    <property type="component" value="Chromosome I"/>
</dbReference>
<dbReference type="EMBL" id="CP000124">
    <property type="protein sequence ID" value="ABA50730.1"/>
    <property type="molecule type" value="Genomic_DNA"/>
</dbReference>
<sequence>MRCRTRAPRRSCLRQPSIRSISCVLLILVVSTGNRDSGRCSVVTRTATRRRAAPHGGCARCCGKAPAPGRMRTGAGRPEPAGVATGRAAAPDGRPTNALRPARRAHRAHRARPARRPARKPPPAGRVRQMNANARQRPAQCNPQCACAPSSRAAARRCRSGAELGYHRREQIARLQPDEARTHPPPPAAPHRRPLRRGVVARSRDVDRADRRAVDRRGLARDRADPARAADVAHDLRRPARQHELALGAALQADPGEKRRDAARTRIRGLGRKSRTAVGPRAEGRCRLRAKRHRAEGKARGSRVARQRRLRAARDPVSRARDRAAVAVQGQAARARRRGRGRARARPRAAEDERHRAGRPDPAAAAVRRGRRARADGRPHRRRVPVRRFDADSGDGQAVSHARRALLFVHAGRGVHAARCIPDRHHAADGRLRSGHEPAAVGHPHAVAHRRADRARHAPPGAVGPAHRGGARRARPRDDPAARGRISVARHAQQLPVVRRRRALLQVGQDLPVPEAAVLGGEPRRPAALHRRAARRRADSGAAARADAVRLARALADLPVVRRAHRARAQRARRAHRARARRAARQARRRRGISQPDEDAARVRRTVLRAARAYRLRSHAAARARLRDAAARRGDTRGRAARRFASAGRRLSRKSVAAAAFARAAA</sequence>
<evidence type="ECO:0000313" key="2">
    <source>
        <dbReference type="EMBL" id="ABA50730.1"/>
    </source>
</evidence>
<proteinExistence type="predicted"/>
<feature type="compositionally biased region" description="Basic residues" evidence="1">
    <location>
        <begin position="334"/>
        <end position="347"/>
    </location>
</feature>
<feature type="compositionally biased region" description="Polar residues" evidence="1">
    <location>
        <begin position="130"/>
        <end position="143"/>
    </location>
</feature>
<dbReference type="HOGENOM" id="CLU_412005_0_0_4"/>
<dbReference type="KEGG" id="bpm:BURPS1710b_3202"/>
<dbReference type="AlphaFoldDB" id="Q3JPC9"/>
<feature type="region of interest" description="Disordered" evidence="1">
    <location>
        <begin position="173"/>
        <end position="233"/>
    </location>
</feature>
<name>Q3JPC9_BURP1</name>
<feature type="region of interest" description="Disordered" evidence="1">
    <location>
        <begin position="455"/>
        <end position="482"/>
    </location>
</feature>
<feature type="compositionally biased region" description="Basic residues" evidence="1">
    <location>
        <begin position="265"/>
        <end position="275"/>
    </location>
</feature>
<protein>
    <submittedName>
        <fullName evidence="2">Uncharacterized protein</fullName>
    </submittedName>
</protein>
<feature type="region of interest" description="Disordered" evidence="1">
    <location>
        <begin position="247"/>
        <end position="383"/>
    </location>
</feature>
<organism evidence="2 3">
    <name type="scientific">Burkholderia pseudomallei (strain 1710b)</name>
    <dbReference type="NCBI Taxonomy" id="320372"/>
    <lineage>
        <taxon>Bacteria</taxon>
        <taxon>Pseudomonadati</taxon>
        <taxon>Pseudomonadota</taxon>
        <taxon>Betaproteobacteria</taxon>
        <taxon>Burkholderiales</taxon>
        <taxon>Burkholderiaceae</taxon>
        <taxon>Burkholderia</taxon>
        <taxon>pseudomallei group</taxon>
    </lineage>
</organism>
<feature type="region of interest" description="Disordered" evidence="1">
    <location>
        <begin position="69"/>
        <end position="149"/>
    </location>
</feature>
<reference evidence="2 3" key="1">
    <citation type="submission" date="2005-09" db="EMBL/GenBank/DDBJ databases">
        <authorList>
            <person name="Woods D.E."/>
            <person name="Nierman W.C."/>
        </authorList>
    </citation>
    <scope>NUCLEOTIDE SEQUENCE [LARGE SCALE GENOMIC DNA]</scope>
    <source>
        <strain evidence="2 3">1710b</strain>
    </source>
</reference>
<feature type="compositionally biased region" description="Basic and acidic residues" evidence="1">
    <location>
        <begin position="312"/>
        <end position="324"/>
    </location>
</feature>
<dbReference type="EnsemblBacteria" id="ABA50730">
    <property type="protein sequence ID" value="ABA50730"/>
    <property type="gene ID" value="BURPS1710b_3202"/>
</dbReference>
<gene>
    <name evidence="2" type="ordered locus">BURPS1710b_3202</name>
</gene>
<feature type="compositionally biased region" description="Basic and acidic residues" evidence="1">
    <location>
        <begin position="255"/>
        <end position="264"/>
    </location>
</feature>
<feature type="compositionally biased region" description="Basic and acidic residues" evidence="1">
    <location>
        <begin position="202"/>
        <end position="233"/>
    </location>
</feature>
<accession>Q3JPC9</accession>
<feature type="compositionally biased region" description="Basic and acidic residues" evidence="1">
    <location>
        <begin position="348"/>
        <end position="359"/>
    </location>
</feature>
<feature type="compositionally biased region" description="Basic residues" evidence="1">
    <location>
        <begin position="101"/>
        <end position="119"/>
    </location>
</feature>
<evidence type="ECO:0000256" key="1">
    <source>
        <dbReference type="SAM" id="MobiDB-lite"/>
    </source>
</evidence>